<protein>
    <recommendedName>
        <fullName evidence="9">YSIRK-type signal peptide-containing protein</fullName>
    </recommendedName>
</protein>
<feature type="domain" description="Atypical Rib" evidence="6">
    <location>
        <begin position="1460"/>
        <end position="1529"/>
    </location>
</feature>
<feature type="compositionally biased region" description="Polar residues" evidence="2">
    <location>
        <begin position="838"/>
        <end position="850"/>
    </location>
</feature>
<feature type="region of interest" description="Disordered" evidence="2">
    <location>
        <begin position="1650"/>
        <end position="1738"/>
    </location>
</feature>
<dbReference type="InterPro" id="IPR044024">
    <property type="entry name" value="aRib"/>
</dbReference>
<accession>A0A267M8T7</accession>
<feature type="region of interest" description="Disordered" evidence="2">
    <location>
        <begin position="774"/>
        <end position="919"/>
    </location>
</feature>
<feature type="region of interest" description="Disordered" evidence="2">
    <location>
        <begin position="627"/>
        <end position="647"/>
    </location>
</feature>
<feature type="compositionally biased region" description="Basic and acidic residues" evidence="2">
    <location>
        <begin position="1551"/>
        <end position="1565"/>
    </location>
</feature>
<evidence type="ECO:0000259" key="4">
    <source>
        <dbReference type="Pfam" id="PF04650"/>
    </source>
</evidence>
<feature type="compositionally biased region" description="Polar residues" evidence="2">
    <location>
        <begin position="98"/>
        <end position="112"/>
    </location>
</feature>
<dbReference type="Proteomes" id="UP000216008">
    <property type="component" value="Unassembled WGS sequence"/>
</dbReference>
<feature type="compositionally biased region" description="Polar residues" evidence="2">
    <location>
        <begin position="1610"/>
        <end position="1625"/>
    </location>
</feature>
<feature type="compositionally biased region" description="Polar residues" evidence="2">
    <location>
        <begin position="1148"/>
        <end position="1158"/>
    </location>
</feature>
<feature type="domain" description="Atypical Rib" evidence="6">
    <location>
        <begin position="1542"/>
        <end position="1611"/>
    </location>
</feature>
<feature type="compositionally biased region" description="Polar residues" evidence="2">
    <location>
        <begin position="81"/>
        <end position="90"/>
    </location>
</feature>
<feature type="compositionally biased region" description="Basic and acidic residues" evidence="2">
    <location>
        <begin position="1478"/>
        <end position="1492"/>
    </location>
</feature>
<evidence type="ECO:0000259" key="5">
    <source>
        <dbReference type="Pfam" id="PF08428"/>
    </source>
</evidence>
<dbReference type="Pfam" id="PF18938">
    <property type="entry name" value="aRib"/>
    <property type="match status" value="9"/>
</dbReference>
<evidence type="ECO:0000256" key="1">
    <source>
        <dbReference type="ARBA" id="ARBA00022729"/>
    </source>
</evidence>
<evidence type="ECO:0000313" key="7">
    <source>
        <dbReference type="EMBL" id="PAB55255.1"/>
    </source>
</evidence>
<feature type="compositionally biased region" description="Basic and acidic residues" evidence="2">
    <location>
        <begin position="1367"/>
        <end position="1399"/>
    </location>
</feature>
<reference evidence="7 8" key="1">
    <citation type="submission" date="2017-05" db="EMBL/GenBank/DDBJ databases">
        <title>Lactobacillus johnsonii from commercial turkeys.</title>
        <authorList>
            <person name="Johnson T.J."/>
            <person name="Youmans B."/>
        </authorList>
    </citation>
    <scope>NUCLEOTIDE SEQUENCE [LARGE SCALE GENOMIC DNA]</scope>
    <source>
        <strain evidence="7 8">UMNLJ114</strain>
    </source>
</reference>
<dbReference type="Pfam" id="PF08428">
    <property type="entry name" value="Rib"/>
    <property type="match status" value="5"/>
</dbReference>
<dbReference type="NCBIfam" id="TIGR01168">
    <property type="entry name" value="YSIRK_signal"/>
    <property type="match status" value="1"/>
</dbReference>
<feature type="domain" description="YSIRK Gram-positive signal peptide" evidence="4">
    <location>
        <begin position="16"/>
        <end position="41"/>
    </location>
</feature>
<feature type="region of interest" description="Disordered" evidence="2">
    <location>
        <begin position="1133"/>
        <end position="1158"/>
    </location>
</feature>
<feature type="domain" description="Atypical Rib" evidence="6">
    <location>
        <begin position="627"/>
        <end position="696"/>
    </location>
</feature>
<feature type="domain" description="Rib" evidence="5">
    <location>
        <begin position="944"/>
        <end position="1023"/>
    </location>
</feature>
<feature type="transmembrane region" description="Helical" evidence="3">
    <location>
        <begin position="21"/>
        <end position="42"/>
    </location>
</feature>
<feature type="compositionally biased region" description="Polar residues" evidence="2">
    <location>
        <begin position="1692"/>
        <end position="1707"/>
    </location>
</feature>
<evidence type="ECO:0000259" key="6">
    <source>
        <dbReference type="Pfam" id="PF18938"/>
    </source>
</evidence>
<feature type="region of interest" description="Disordered" evidence="2">
    <location>
        <begin position="698"/>
        <end position="725"/>
    </location>
</feature>
<dbReference type="InterPro" id="IPR005877">
    <property type="entry name" value="YSIRK_signal_dom"/>
</dbReference>
<feature type="compositionally biased region" description="Low complexity" evidence="2">
    <location>
        <begin position="1349"/>
        <end position="1359"/>
    </location>
</feature>
<dbReference type="EMBL" id="NIBD01000027">
    <property type="protein sequence ID" value="PAB55255.1"/>
    <property type="molecule type" value="Genomic_DNA"/>
</dbReference>
<feature type="region of interest" description="Disordered" evidence="2">
    <location>
        <begin position="55"/>
        <end position="145"/>
    </location>
</feature>
<dbReference type="InterPro" id="IPR059115">
    <property type="entry name" value="Rib"/>
</dbReference>
<feature type="region of interest" description="Disordered" evidence="2">
    <location>
        <begin position="157"/>
        <end position="182"/>
    </location>
</feature>
<feature type="domain" description="Rib" evidence="5">
    <location>
        <begin position="1192"/>
        <end position="1277"/>
    </location>
</feature>
<feature type="compositionally biased region" description="Low complexity" evidence="2">
    <location>
        <begin position="1662"/>
        <end position="1676"/>
    </location>
</feature>
<gene>
    <name evidence="7" type="ORF">A3Q24_05240</name>
</gene>
<feature type="domain" description="Atypical Rib" evidence="6">
    <location>
        <begin position="1706"/>
        <end position="1738"/>
    </location>
</feature>
<feature type="compositionally biased region" description="Polar residues" evidence="2">
    <location>
        <begin position="55"/>
        <end position="69"/>
    </location>
</feature>
<feature type="compositionally biased region" description="Polar residues" evidence="2">
    <location>
        <begin position="121"/>
        <end position="134"/>
    </location>
</feature>
<feature type="compositionally biased region" description="Polar residues" evidence="2">
    <location>
        <begin position="163"/>
        <end position="182"/>
    </location>
</feature>
<dbReference type="InterPro" id="IPR012706">
    <property type="entry name" value="Rib_alpha_Esp_rpt"/>
</dbReference>
<dbReference type="NCBIfam" id="TIGR02331">
    <property type="entry name" value="rib_alpha"/>
    <property type="match status" value="3"/>
</dbReference>
<keyword evidence="3" id="KW-1133">Transmembrane helix</keyword>
<dbReference type="Gene3D" id="3.10.20.320">
    <property type="entry name" value="Putative peptidoglycan bound protein (lpxtg motif)"/>
    <property type="match status" value="1"/>
</dbReference>
<sequence length="1738" mass="186291">MVSKNNHQVYQQKLAERKQRWGIRKLSVGVASVLLGTTFMLYSNHAVLADTVPTNNTVKANSTDPQGSEGTAADAEEKVENPTQGQNPTQDKGKQNDTVKANSTDPQGSQTAADAEEKVENPTQGQNPTQNPTNVDKKDTDTGNVADLQDSLRTTAEEKGVATNHQGTPQGQDTTQNTTNEKGITPNVWAARLLAALVVNPTSTDPKEASTSLPMSNQDIKLDSQPMLTEITNKPKDNWVYNNLKHYWDTSTATVKRILETHTTDDERGRYYFAGAANYNESYHAIYLLARSNNLNDNNLYVTILHTGWYQNIQEKVVAPGESKKVEYSNGTGGTTHTPIFTNYDGTSVSIGLDGVEKGDNNYGMVVGFAYGYDTGKSGDSASMGNGFMTTPMPTKVTTTIHYVDQATGDELAVPKSFEGVAYQKYTITGEAPTIDGYTLKKSPKTTGYISPYKVGESYDFRLDKHVVVKQTVIDSQGLVRVTAYYDGEAIGNTTRYLGNILNDNDHYSFFAPNGKSYTYINQITSTNDGIVYYYAKDGSEDKSEVRVHYIDVTGNKNSLFVPGDGKEVATDKISGKLGETYNYNVNVPTDYNLATNQKNTVKGTYTIDHHDEYVYVVKKTSAEKTKPKVPSTKEPVANTSSLTETEKANVHKNVEDANKGNFPADTKVTVGDDGTATVTYPDKTTDTIEGSKLVRPATDAEKTTPNVPATKEPVANTSSLTDGEKAKVQKNVEDANKGNFPADTKVTVGDDGTATINYPDTTTDTIKGSDLVRPATDAEKTTPKVPSTKEPVANTSSLTETEKAKVQQNVEDANKDENGKSTFPEGTTVTVGDDGTATINYPDTTTDTIEGSKLVRPATDAEKTTPKVPSTKEPVANTSNLTETEKAKVQQNVEDANKDENGKSTFPEGTTVTVGDDGTATINYPDTTTDTIKGSDLVRPATDADNYNPEVVEITVNRNTKLGPTEAKEAIKNAQSLPEGTTYSWAGEKLPDTSTPGQKNGWVVVTYPDTSRDIVSVNINVKADAESYTVTPKDKVSVDKGEDVDPASLVTVTDPDGKQVQLPAGSIDWKDGAKPDLTTQGDKTGSVEVTFLDGSKKDTDVTIHVKTDAETYDPQAQPWTTTVGKTPKADEVISSTDKNGKKMPSDANYTWKTEPNTSKIGEASGEVTVTYADGSHDDVPVTINVKDKLNDNEKYHIYGKDGLKVDKGQTLDPKDAIDVKDADGKETTLPEGSTVGWTKKPDFSQAGKDVTGEVTVTYPGPDGSKSDPVTVTVHVNGKSDEYKVAPRDGVTVQRGGQVDPEKTVVAQTPDGKPTSFPDGTKHEWITKPDTDSTGKRTGVVKTTFQDGSTTTTTVSVTVEPNQSDEYDPKGPENPDDRVPVKDPEHLTDGDKNNVKGEVGKVNPDLPKGTEVTVDDKGNATIKYPDGSKDTIKGGDLVRQSTDADKTTPSVPETDAEKITPNVPGTPEPVANTSSLTETEKAKVQKNVEDANKGNFPDGTKVDVGDDGTATVNYPDGSKDTIPGDQLVQGQKGSTTDAGNITPTVPGGKVTVKDPSHLTDDEKKQVQNNVDNANKDKFPAGTTVEVGKDGTATVTYPDGSKDTIPGDQLVQGQKGDTTDAGNITPTVPGGKVTVKDPSHLTDDEKNQVKNNVDNANKDKFPAGTDVTVGDDGTATVNYPDGSKDTIPGDQLVQGQKGDTTDAGNITPTVPGDKVTVKDPSHLTDDEKKQVKNNVDNAN</sequence>
<feature type="domain" description="Rib" evidence="5">
    <location>
        <begin position="1290"/>
        <end position="1360"/>
    </location>
</feature>
<feature type="region of interest" description="Disordered" evidence="2">
    <location>
        <begin position="1289"/>
        <end position="1629"/>
    </location>
</feature>
<feature type="domain" description="Atypical Rib" evidence="6">
    <location>
        <begin position="783"/>
        <end position="857"/>
    </location>
</feature>
<feature type="domain" description="Atypical Rib" evidence="6">
    <location>
        <begin position="705"/>
        <end position="774"/>
    </location>
</feature>
<feature type="domain" description="Atypical Rib" evidence="6">
    <location>
        <begin position="866"/>
        <end position="940"/>
    </location>
</feature>
<feature type="non-terminal residue" evidence="7">
    <location>
        <position position="1738"/>
    </location>
</feature>
<keyword evidence="1" id="KW-0732">Signal</keyword>
<dbReference type="RefSeq" id="WP_257796564.1">
    <property type="nucleotide sequence ID" value="NZ_NIBD01000027.1"/>
</dbReference>
<evidence type="ECO:0000313" key="8">
    <source>
        <dbReference type="Proteomes" id="UP000216008"/>
    </source>
</evidence>
<feature type="domain" description="Rib" evidence="5">
    <location>
        <begin position="1109"/>
        <end position="1188"/>
    </location>
</feature>
<proteinExistence type="predicted"/>
<feature type="compositionally biased region" description="Low complexity" evidence="2">
    <location>
        <begin position="827"/>
        <end position="837"/>
    </location>
</feature>
<evidence type="ECO:0000256" key="3">
    <source>
        <dbReference type="SAM" id="Phobius"/>
    </source>
</evidence>
<keyword evidence="3" id="KW-0472">Membrane</keyword>
<evidence type="ECO:0008006" key="9">
    <source>
        <dbReference type="Google" id="ProtNLM"/>
    </source>
</evidence>
<name>A0A267M8T7_LACJH</name>
<dbReference type="Pfam" id="PF04650">
    <property type="entry name" value="YSIRK_signal"/>
    <property type="match status" value="1"/>
</dbReference>
<keyword evidence="3" id="KW-0812">Transmembrane</keyword>
<feature type="domain" description="Atypical Rib" evidence="6">
    <location>
        <begin position="1624"/>
        <end position="1693"/>
    </location>
</feature>
<feature type="compositionally biased region" description="Polar residues" evidence="2">
    <location>
        <begin position="1528"/>
        <end position="1543"/>
    </location>
</feature>
<organism evidence="7 8">
    <name type="scientific">Lactobacillus johnsonii</name>
    <dbReference type="NCBI Taxonomy" id="33959"/>
    <lineage>
        <taxon>Bacteria</taxon>
        <taxon>Bacillati</taxon>
        <taxon>Bacillota</taxon>
        <taxon>Bacilli</taxon>
        <taxon>Lactobacillales</taxon>
        <taxon>Lactobacillaceae</taxon>
        <taxon>Lactobacillus</taxon>
    </lineage>
</organism>
<evidence type="ECO:0000256" key="2">
    <source>
        <dbReference type="SAM" id="MobiDB-lite"/>
    </source>
</evidence>
<feature type="compositionally biased region" description="Basic and acidic residues" evidence="2">
    <location>
        <begin position="1320"/>
        <end position="1335"/>
    </location>
</feature>
<feature type="region of interest" description="Disordered" evidence="2">
    <location>
        <begin position="1225"/>
        <end position="1251"/>
    </location>
</feature>
<feature type="domain" description="Atypical Rib" evidence="6">
    <location>
        <begin position="1372"/>
        <end position="1440"/>
    </location>
</feature>
<dbReference type="Gene3D" id="3.10.20.890">
    <property type="match status" value="10"/>
</dbReference>
<comment type="caution">
    <text evidence="7">The sequence shown here is derived from an EMBL/GenBank/DDBJ whole genome shotgun (WGS) entry which is preliminary data.</text>
</comment>
<feature type="compositionally biased region" description="Low complexity" evidence="2">
    <location>
        <begin position="910"/>
        <end position="919"/>
    </location>
</feature>
<feature type="compositionally biased region" description="Basic and acidic residues" evidence="2">
    <location>
        <begin position="1714"/>
        <end position="1729"/>
    </location>
</feature>
<feature type="domain" description="Rib" evidence="5">
    <location>
        <begin position="1025"/>
        <end position="1108"/>
    </location>
</feature>